<comment type="caution">
    <text evidence="1">The sequence shown here is derived from an EMBL/GenBank/DDBJ whole genome shotgun (WGS) entry which is preliminary data.</text>
</comment>
<reference evidence="2" key="1">
    <citation type="journal article" date="2019" name="Int. J. Syst. Evol. Microbiol.">
        <title>The Global Catalogue of Microorganisms (GCM) 10K type strain sequencing project: providing services to taxonomists for standard genome sequencing and annotation.</title>
        <authorList>
            <consortium name="The Broad Institute Genomics Platform"/>
            <consortium name="The Broad Institute Genome Sequencing Center for Infectious Disease"/>
            <person name="Wu L."/>
            <person name="Ma J."/>
        </authorList>
    </citation>
    <scope>NUCLEOTIDE SEQUENCE [LARGE SCALE GENOMIC DNA]</scope>
    <source>
        <strain evidence="2">NBRC 103632</strain>
    </source>
</reference>
<organism evidence="1 2">
    <name type="scientific">Methylobacterium tardum</name>
    <dbReference type="NCBI Taxonomy" id="374432"/>
    <lineage>
        <taxon>Bacteria</taxon>
        <taxon>Pseudomonadati</taxon>
        <taxon>Pseudomonadota</taxon>
        <taxon>Alphaproteobacteria</taxon>
        <taxon>Hyphomicrobiales</taxon>
        <taxon>Methylobacteriaceae</taxon>
        <taxon>Methylobacterium</taxon>
    </lineage>
</organism>
<proteinExistence type="predicted"/>
<name>A0AA37TKE0_9HYPH</name>
<evidence type="ECO:0000313" key="1">
    <source>
        <dbReference type="EMBL" id="GLS71386.1"/>
    </source>
</evidence>
<evidence type="ECO:0008006" key="3">
    <source>
        <dbReference type="Google" id="ProtNLM"/>
    </source>
</evidence>
<accession>A0AA37TKE0</accession>
<protein>
    <recommendedName>
        <fullName evidence="3">RAG2 PHD domain containing protein</fullName>
    </recommendedName>
</protein>
<keyword evidence="2" id="KW-1185">Reference proteome</keyword>
<dbReference type="Proteomes" id="UP001157440">
    <property type="component" value="Unassembled WGS sequence"/>
</dbReference>
<dbReference type="AlphaFoldDB" id="A0AA37TKE0"/>
<gene>
    <name evidence="1" type="ORF">GCM10007890_33990</name>
</gene>
<dbReference type="EMBL" id="BSPL01000017">
    <property type="protein sequence ID" value="GLS71386.1"/>
    <property type="molecule type" value="Genomic_DNA"/>
</dbReference>
<sequence length="97" mass="10530">MSRNAAWRTREVRVNPVSSMPVALNSLPPVRSLGAPAPLSYLVGQDGDGHWVAVETGGRAGGIFRTRQDAIRYACIETGCRPDDVRLSAEPIPFRLV</sequence>
<evidence type="ECO:0000313" key="2">
    <source>
        <dbReference type="Proteomes" id="UP001157440"/>
    </source>
</evidence>